<evidence type="ECO:0000313" key="10">
    <source>
        <dbReference type="Proteomes" id="UP001204798"/>
    </source>
</evidence>
<dbReference type="RefSeq" id="WP_259091793.1">
    <property type="nucleotide sequence ID" value="NZ_CP130454.1"/>
</dbReference>
<dbReference type="InterPro" id="IPR036188">
    <property type="entry name" value="FAD/NAD-bd_sf"/>
</dbReference>
<evidence type="ECO:0000256" key="6">
    <source>
        <dbReference type="SAM" id="MobiDB-lite"/>
    </source>
</evidence>
<dbReference type="EMBL" id="JANUCP010000001">
    <property type="protein sequence ID" value="MCS3917606.1"/>
    <property type="molecule type" value="Genomic_DNA"/>
</dbReference>
<proteinExistence type="predicted"/>
<evidence type="ECO:0000256" key="2">
    <source>
        <dbReference type="ARBA" id="ARBA00022723"/>
    </source>
</evidence>
<dbReference type="PANTHER" id="PTHR43498">
    <property type="entry name" value="FERREDOXIN:COB-COM HETERODISULFIDE REDUCTASE SUBUNIT A"/>
    <property type="match status" value="1"/>
</dbReference>
<dbReference type="InterPro" id="IPR013783">
    <property type="entry name" value="Ig-like_fold"/>
</dbReference>
<evidence type="ECO:0000313" key="9">
    <source>
        <dbReference type="EMBL" id="MCS3917606.1"/>
    </source>
</evidence>
<keyword evidence="3" id="KW-0560">Oxidoreductase</keyword>
<evidence type="ECO:0000259" key="8">
    <source>
        <dbReference type="PROSITE" id="PS50853"/>
    </source>
</evidence>
<dbReference type="Proteomes" id="UP001204798">
    <property type="component" value="Unassembled WGS sequence"/>
</dbReference>
<keyword evidence="7" id="KW-0732">Signal</keyword>
<accession>A0ABT2EJG1</accession>
<dbReference type="InterPro" id="IPR036116">
    <property type="entry name" value="FN3_sf"/>
</dbReference>
<feature type="chain" id="PRO_5045367091" description="Fibronectin type-III domain-containing protein" evidence="7">
    <location>
        <begin position="20"/>
        <end position="962"/>
    </location>
</feature>
<feature type="signal peptide" evidence="7">
    <location>
        <begin position="1"/>
        <end position="19"/>
    </location>
</feature>
<gene>
    <name evidence="9" type="ORF">M2350_000003</name>
</gene>
<dbReference type="SUPFAM" id="SSF51905">
    <property type="entry name" value="FAD/NAD(P)-binding domain"/>
    <property type="match status" value="1"/>
</dbReference>
<keyword evidence="5" id="KW-0411">Iron-sulfur</keyword>
<dbReference type="Gene3D" id="3.50.50.60">
    <property type="entry name" value="FAD/NAD(P)-binding domain"/>
    <property type="match status" value="1"/>
</dbReference>
<dbReference type="CDD" id="cd00063">
    <property type="entry name" value="FN3"/>
    <property type="match status" value="1"/>
</dbReference>
<keyword evidence="4" id="KW-0408">Iron</keyword>
<keyword evidence="10" id="KW-1185">Reference proteome</keyword>
<dbReference type="PROSITE" id="PS50853">
    <property type="entry name" value="FN3"/>
    <property type="match status" value="1"/>
</dbReference>
<evidence type="ECO:0000256" key="1">
    <source>
        <dbReference type="ARBA" id="ARBA00022485"/>
    </source>
</evidence>
<evidence type="ECO:0000256" key="4">
    <source>
        <dbReference type="ARBA" id="ARBA00023004"/>
    </source>
</evidence>
<evidence type="ECO:0000256" key="7">
    <source>
        <dbReference type="SAM" id="SignalP"/>
    </source>
</evidence>
<feature type="compositionally biased region" description="Polar residues" evidence="6">
    <location>
        <begin position="298"/>
        <end position="308"/>
    </location>
</feature>
<feature type="domain" description="Fibronectin type-III" evidence="8">
    <location>
        <begin position="212"/>
        <end position="302"/>
    </location>
</feature>
<dbReference type="InterPro" id="IPR039650">
    <property type="entry name" value="HdrA-like"/>
</dbReference>
<reference evidence="9 10" key="1">
    <citation type="submission" date="2022-08" db="EMBL/GenBank/DDBJ databases">
        <title>Bacterial and archaeal communities from various locations to study Microbial Dark Matter (Phase II).</title>
        <authorList>
            <person name="Stepanauskas R."/>
        </authorList>
    </citation>
    <scope>NUCLEOTIDE SEQUENCE [LARGE SCALE GENOMIC DNA]</scope>
    <source>
        <strain evidence="9 10">PD1</strain>
    </source>
</reference>
<evidence type="ECO:0000256" key="5">
    <source>
        <dbReference type="ARBA" id="ARBA00023014"/>
    </source>
</evidence>
<name>A0ABT2EJG1_9BACT</name>
<dbReference type="PANTHER" id="PTHR43498:SF1">
    <property type="entry name" value="COB--COM HETERODISULFIDE REDUCTASE IRON-SULFUR SUBUNIT A"/>
    <property type="match status" value="1"/>
</dbReference>
<organism evidence="9 10">
    <name type="scientific">Candidatus Fervidibacter sacchari</name>
    <dbReference type="NCBI Taxonomy" id="1448929"/>
    <lineage>
        <taxon>Bacteria</taxon>
        <taxon>Candidatus Fervidibacterota</taxon>
        <taxon>Candidatus Fervidibacter</taxon>
    </lineage>
</organism>
<keyword evidence="1" id="KW-0004">4Fe-4S</keyword>
<dbReference type="Gene3D" id="2.60.40.10">
    <property type="entry name" value="Immunoglobulins"/>
    <property type="match status" value="1"/>
</dbReference>
<evidence type="ECO:0000256" key="3">
    <source>
        <dbReference type="ARBA" id="ARBA00023002"/>
    </source>
</evidence>
<protein>
    <recommendedName>
        <fullName evidence="8">Fibronectin type-III domain-containing protein</fullName>
    </recommendedName>
</protein>
<dbReference type="InterPro" id="IPR003961">
    <property type="entry name" value="FN3_dom"/>
</dbReference>
<sequence>MRSLFLAALSLLSPVIALAQVEVNEEGKPVAVQDSQWQRAKISTPFGVFDGWWTQTRTQNPHYLAFWFEPTRRAVEVSFVVKAPPKGQRGLTFGLSYGAPTHWANEAVRLALGGNGFVLQRDVGNWFTWRSRFSWLTVQPFTFEQWLKVRLVADPTIGAFRLWLNDKLAFDLLPFLSPVPQISCFFLFNGEGTGTAIEVGEPEVKIGTLPNAPKSLQVIPVGHDRLLLRWQSSETPKVRTYRIYRRHKLIAEVPADRTEWVDKDVRSGEAYSYFVTAVVETSATGGKGQGAGKENELQSEPNAESLPSWSDAAMPLPTRSPIVQKRPQVARYDVVVVGTTPAGIAAAISAARLGHKVALVERTTHIGGMMTGGLSATDRRYRQASGGLFAEFLRRVEEFYRQAYGENSPQHRACRDGYLFEPKVALQVFWHMLAETQNLDLYLRHELVGVLKNDNQIVAVLLHDKTRGTRWKIEGSVFIDATYEGDLAAMAGVPYRVGREGRHEFGEEYAGEVFWDSRTREITFGSPEGDKKVQAYNYRLTLTKRADNRSLIAAPPDYDPNRYAEIVERVREGVLWHPMEVVSLVKLPQQKFDANNTPGPFPSTDFIGANYDYPEADWHRREQITREHRNYILGLLYFLQTDLRLPNEFRIAAQHWGLAADEFLDNENFPPQLYVREARRIIGEYIFTENDARSVFAGRRAPVHEDSIAVAEYPIDSHATTPRDPNKPYLHEGFFYLPQITVPSHVPYRVMVPTGRGTGDEGRGKAVDNLLVCGAVSATHIGFGTLRLEPVWMALGQAAGTAAHLALALSSASHTQKPISVRTIPVDQLQRLLLRHGQVIAFFHDLPPAGTEEFEAVQFFAVRGFFDTYEVKANEPLDEGAAKKILHRFAELIRLPLPYAFGTAHKQPTQSDILRWLAALLKCSTDEIAQRIHIENFRPDAPLTRGQICVWLYRLWWSVQGR</sequence>
<comment type="caution">
    <text evidence="9">The sequence shown here is derived from an EMBL/GenBank/DDBJ whole genome shotgun (WGS) entry which is preliminary data.</text>
</comment>
<feature type="region of interest" description="Disordered" evidence="6">
    <location>
        <begin position="284"/>
        <end position="311"/>
    </location>
</feature>
<dbReference type="Pfam" id="PF12831">
    <property type="entry name" value="FAD_oxidored"/>
    <property type="match status" value="1"/>
</dbReference>
<keyword evidence="2" id="KW-0479">Metal-binding</keyword>
<dbReference type="SUPFAM" id="SSF49265">
    <property type="entry name" value="Fibronectin type III"/>
    <property type="match status" value="1"/>
</dbReference>